<comment type="caution">
    <text evidence="2">The sequence shown here is derived from an EMBL/GenBank/DDBJ whole genome shotgun (WGS) entry which is preliminary data.</text>
</comment>
<keyword evidence="3" id="KW-1185">Reference proteome</keyword>
<organism evidence="2 3">
    <name type="scientific">Kaistia nematophila</name>
    <dbReference type="NCBI Taxonomy" id="2994654"/>
    <lineage>
        <taxon>Bacteria</taxon>
        <taxon>Pseudomonadati</taxon>
        <taxon>Pseudomonadota</taxon>
        <taxon>Alphaproteobacteria</taxon>
        <taxon>Hyphomicrobiales</taxon>
        <taxon>Kaistiaceae</taxon>
        <taxon>Kaistia</taxon>
    </lineage>
</organism>
<evidence type="ECO:0000313" key="3">
    <source>
        <dbReference type="Proteomes" id="UP001144805"/>
    </source>
</evidence>
<evidence type="ECO:0000256" key="1">
    <source>
        <dbReference type="SAM" id="Phobius"/>
    </source>
</evidence>
<accession>A0A9X3E672</accession>
<evidence type="ECO:0000313" key="2">
    <source>
        <dbReference type="EMBL" id="MCX5572309.1"/>
    </source>
</evidence>
<keyword evidence="1" id="KW-0812">Transmembrane</keyword>
<feature type="transmembrane region" description="Helical" evidence="1">
    <location>
        <begin position="14"/>
        <end position="34"/>
    </location>
</feature>
<dbReference type="Proteomes" id="UP001144805">
    <property type="component" value="Unassembled WGS sequence"/>
</dbReference>
<reference evidence="2" key="1">
    <citation type="submission" date="2022-11" db="EMBL/GenBank/DDBJ databases">
        <title>Biodiversity and phylogenetic relationships of bacteria.</title>
        <authorList>
            <person name="Machado R.A.R."/>
            <person name="Bhat A."/>
            <person name="Loulou A."/>
            <person name="Kallel S."/>
        </authorList>
    </citation>
    <scope>NUCLEOTIDE SEQUENCE</scope>
    <source>
        <strain evidence="2">K-TC2</strain>
    </source>
</reference>
<dbReference type="EMBL" id="JAPKNK010000018">
    <property type="protein sequence ID" value="MCX5572309.1"/>
    <property type="molecule type" value="Genomic_DNA"/>
</dbReference>
<keyword evidence="1" id="KW-1133">Transmembrane helix</keyword>
<dbReference type="RefSeq" id="WP_266341272.1">
    <property type="nucleotide sequence ID" value="NZ_JAPKNK010000018.1"/>
</dbReference>
<gene>
    <name evidence="2" type="ORF">OSH07_24110</name>
</gene>
<protein>
    <submittedName>
        <fullName evidence="2">Uncharacterized protein</fullName>
    </submittedName>
</protein>
<proteinExistence type="predicted"/>
<name>A0A9X3E672_9HYPH</name>
<dbReference type="AlphaFoldDB" id="A0A9X3E672"/>
<keyword evidence="1" id="KW-0472">Membrane</keyword>
<sequence length="62" mass="7072">MDELTRAFASRGDLAHLALFLWASGASGLLVWALKELASSNRRFNDFVAEIARLTRFFNDRR</sequence>